<keyword evidence="7" id="KW-0812">Transmembrane</keyword>
<keyword evidence="7" id="KW-0472">Membrane</keyword>
<name>A0A8B7N966_HYAAZ</name>
<dbReference type="Proteomes" id="UP000694843">
    <property type="component" value="Unplaced"/>
</dbReference>
<evidence type="ECO:0000256" key="3">
    <source>
        <dbReference type="ARBA" id="ARBA00008919"/>
    </source>
</evidence>
<dbReference type="InterPro" id="IPR038577">
    <property type="entry name" value="GT10-like_C_sf"/>
</dbReference>
<feature type="domain" description="Fucosyltransferase C-terminal" evidence="8">
    <location>
        <begin position="17"/>
        <end position="106"/>
    </location>
</feature>
<organism evidence="9 10">
    <name type="scientific">Hyalella azteca</name>
    <name type="common">Amphipod</name>
    <dbReference type="NCBI Taxonomy" id="294128"/>
    <lineage>
        <taxon>Eukaryota</taxon>
        <taxon>Metazoa</taxon>
        <taxon>Ecdysozoa</taxon>
        <taxon>Arthropoda</taxon>
        <taxon>Crustacea</taxon>
        <taxon>Multicrustacea</taxon>
        <taxon>Malacostraca</taxon>
        <taxon>Eumalacostraca</taxon>
        <taxon>Peracarida</taxon>
        <taxon>Amphipoda</taxon>
        <taxon>Senticaudata</taxon>
        <taxon>Talitrida</taxon>
        <taxon>Talitroidea</taxon>
        <taxon>Hyalellidae</taxon>
        <taxon>Hyalella</taxon>
    </lineage>
</organism>
<dbReference type="PANTHER" id="PTHR48438">
    <property type="entry name" value="ALPHA-(1,3)-FUCOSYLTRANSFERASE C-RELATED"/>
    <property type="match status" value="1"/>
</dbReference>
<proteinExistence type="inferred from homology"/>
<keyword evidence="6 7" id="KW-0333">Golgi apparatus</keyword>
<accession>A0A8B7N966</accession>
<dbReference type="GO" id="GO:0000139">
    <property type="term" value="C:Golgi membrane"/>
    <property type="evidence" value="ECO:0007669"/>
    <property type="project" value="UniProtKB-SubCell"/>
</dbReference>
<dbReference type="SUPFAM" id="SSF53756">
    <property type="entry name" value="UDP-Glycosyltransferase/glycogen phosphorylase"/>
    <property type="match status" value="1"/>
</dbReference>
<comment type="similarity">
    <text evidence="3 7">Belongs to the glycosyltransferase 10 family.</text>
</comment>
<dbReference type="GO" id="GO:0032580">
    <property type="term" value="C:Golgi cisterna membrane"/>
    <property type="evidence" value="ECO:0007669"/>
    <property type="project" value="UniProtKB-SubCell"/>
</dbReference>
<dbReference type="Gene3D" id="3.40.50.11660">
    <property type="entry name" value="Glycosyl transferase family 10, C-terminal domain"/>
    <property type="match status" value="1"/>
</dbReference>
<dbReference type="GeneID" id="108667282"/>
<evidence type="ECO:0000256" key="7">
    <source>
        <dbReference type="RuleBase" id="RU003832"/>
    </source>
</evidence>
<dbReference type="InterPro" id="IPR001503">
    <property type="entry name" value="Glyco_trans_10"/>
</dbReference>
<gene>
    <name evidence="10" type="primary">LOC108667282</name>
</gene>
<sequence length="126" mass="14540">MCGGSRYFASCLLSCRYNVVPVVYGLGPYEAVAPPGSYIDALAFPSARDLAQHLLYLSRNTSAYLAHFRWRDSYSWSMDHHVSWCALCEKLHSQHEPRKTYDIYDWFMRDKCVGTHDPRVRTLLGD</sequence>
<dbReference type="AlphaFoldDB" id="A0A8B7N966"/>
<dbReference type="KEGG" id="hazt:108667282"/>
<dbReference type="RefSeq" id="XP_018009778.1">
    <property type="nucleotide sequence ID" value="XM_018154289.2"/>
</dbReference>
<reference evidence="10" key="1">
    <citation type="submission" date="2025-08" db="UniProtKB">
        <authorList>
            <consortium name="RefSeq"/>
        </authorList>
    </citation>
    <scope>IDENTIFICATION</scope>
    <source>
        <tissue evidence="10">Whole organism</tissue>
    </source>
</reference>
<comment type="subcellular location">
    <subcellularLocation>
        <location evidence="1">Golgi apparatus membrane</location>
        <topology evidence="1">Single-pass type II membrane protein</topology>
    </subcellularLocation>
    <subcellularLocation>
        <location evidence="7">Golgi apparatus</location>
        <location evidence="7">Golgi stack membrane</location>
        <topology evidence="7">Single-pass type II membrane protein</topology>
    </subcellularLocation>
</comment>
<evidence type="ECO:0000256" key="6">
    <source>
        <dbReference type="ARBA" id="ARBA00023034"/>
    </source>
</evidence>
<keyword evidence="9" id="KW-1185">Reference proteome</keyword>
<dbReference type="GO" id="GO:0008417">
    <property type="term" value="F:fucosyltransferase activity"/>
    <property type="evidence" value="ECO:0007669"/>
    <property type="project" value="InterPro"/>
</dbReference>
<dbReference type="UniPathway" id="UPA00378"/>
<evidence type="ECO:0000259" key="8">
    <source>
        <dbReference type="Pfam" id="PF00852"/>
    </source>
</evidence>
<dbReference type="InterPro" id="IPR055270">
    <property type="entry name" value="Glyco_tran_10_C"/>
</dbReference>
<evidence type="ECO:0000256" key="5">
    <source>
        <dbReference type="ARBA" id="ARBA00022679"/>
    </source>
</evidence>
<dbReference type="PANTHER" id="PTHR48438:SF1">
    <property type="entry name" value="ALPHA-(1,3)-FUCOSYLTRANSFERASE C-RELATED"/>
    <property type="match status" value="1"/>
</dbReference>
<evidence type="ECO:0000256" key="1">
    <source>
        <dbReference type="ARBA" id="ARBA00004323"/>
    </source>
</evidence>
<keyword evidence="4 7" id="KW-0328">Glycosyltransferase</keyword>
<evidence type="ECO:0000313" key="10">
    <source>
        <dbReference type="RefSeq" id="XP_018009778.1"/>
    </source>
</evidence>
<dbReference type="EC" id="2.4.1.-" evidence="7"/>
<keyword evidence="5 7" id="KW-0808">Transferase</keyword>
<protein>
    <recommendedName>
        <fullName evidence="7">Fucosyltransferase</fullName>
        <ecNumber evidence="7">2.4.1.-</ecNumber>
    </recommendedName>
</protein>
<comment type="pathway">
    <text evidence="2">Protein modification; protein glycosylation.</text>
</comment>
<dbReference type="Pfam" id="PF00852">
    <property type="entry name" value="Glyco_transf_10"/>
    <property type="match status" value="1"/>
</dbReference>
<evidence type="ECO:0000256" key="4">
    <source>
        <dbReference type="ARBA" id="ARBA00022676"/>
    </source>
</evidence>
<evidence type="ECO:0000313" key="9">
    <source>
        <dbReference type="Proteomes" id="UP000694843"/>
    </source>
</evidence>
<evidence type="ECO:0000256" key="2">
    <source>
        <dbReference type="ARBA" id="ARBA00004922"/>
    </source>
</evidence>
<dbReference type="OrthoDB" id="427096at2759"/>
<dbReference type="OMA" id="CEKLHEP"/>